<evidence type="ECO:0000256" key="7">
    <source>
        <dbReference type="SAM" id="MobiDB-lite"/>
    </source>
</evidence>
<dbReference type="PANTHER" id="PTHR46112">
    <property type="entry name" value="AMINOPEPTIDASE"/>
    <property type="match status" value="1"/>
</dbReference>
<dbReference type="InterPro" id="IPR029149">
    <property type="entry name" value="Creatin/AminoP/Spt16_N"/>
</dbReference>
<dbReference type="PROSITE" id="PS00491">
    <property type="entry name" value="PROLINE_PEPTIDASE"/>
    <property type="match status" value="1"/>
</dbReference>
<evidence type="ECO:0000259" key="8">
    <source>
        <dbReference type="Pfam" id="PF00557"/>
    </source>
</evidence>
<keyword evidence="4" id="KW-0378">Hydrolase</keyword>
<dbReference type="Gene3D" id="3.40.350.10">
    <property type="entry name" value="Creatinase/prolidase N-terminal domain"/>
    <property type="match status" value="1"/>
</dbReference>
<keyword evidence="11" id="KW-1185">Reference proteome</keyword>
<dbReference type="Pfam" id="PF01321">
    <property type="entry name" value="Creatinase_N"/>
    <property type="match status" value="1"/>
</dbReference>
<dbReference type="SUPFAM" id="SSF55920">
    <property type="entry name" value="Creatinase/aminopeptidase"/>
    <property type="match status" value="1"/>
</dbReference>
<dbReference type="SUPFAM" id="SSF53092">
    <property type="entry name" value="Creatinase/prolidase N-terminal domain"/>
    <property type="match status" value="1"/>
</dbReference>
<dbReference type="Gene3D" id="3.90.230.10">
    <property type="entry name" value="Creatinase/methionine aminopeptidase superfamily"/>
    <property type="match status" value="1"/>
</dbReference>
<evidence type="ECO:0000256" key="2">
    <source>
        <dbReference type="ARBA" id="ARBA00008766"/>
    </source>
</evidence>
<dbReference type="Pfam" id="PF00557">
    <property type="entry name" value="Peptidase_M24"/>
    <property type="match status" value="1"/>
</dbReference>
<name>A0ABT6QXN6_9BACL</name>
<proteinExistence type="inferred from homology"/>
<organism evidence="10 11">
    <name type="scientific">Exiguobacterium antarcticum</name>
    <dbReference type="NCBI Taxonomy" id="132920"/>
    <lineage>
        <taxon>Bacteria</taxon>
        <taxon>Bacillati</taxon>
        <taxon>Bacillota</taxon>
        <taxon>Bacilli</taxon>
        <taxon>Bacillales</taxon>
        <taxon>Bacillales Family XII. Incertae Sedis</taxon>
        <taxon>Exiguobacterium</taxon>
    </lineage>
</organism>
<gene>
    <name evidence="10" type="ORF">QK289_00075</name>
</gene>
<sequence length="370" mass="40640">MLERTNQISRVLQESGIDVALITSKAGVFYFSGVYAEPHERVMAVIVDADGKRALFCPALEANIVSASPWDGEVVTYADHEHPFDKINQVLETFAVSNNRIGIEGEHMTFSRFKELESRQENAAILDIGQQLQALRLKKDSQEINIMREAADLADQAIEIGKQAIRPGVTEMEVIAEIEFEMKKKGVREMSFDTLVLFGANSADPHGVPGDRVIEEGDFVLFDLGVVWKGYCSDITRTFVYGEASDEQRKIYSTVLTALEAATEASRVGVTLGTLDKAARDVIETAGYGEYFTHRVGHGLGIDVHEFPSLASNNLLTAEAGIVYTLEPGIYVPNVGGVRIEDDIHLTENGPEALNQSPKHLQSLPSQSVQ</sequence>
<feature type="domain" description="Creatinase N-terminal" evidence="9">
    <location>
        <begin position="4"/>
        <end position="137"/>
    </location>
</feature>
<dbReference type="EMBL" id="JASBQV010000001">
    <property type="protein sequence ID" value="MDI3233383.1"/>
    <property type="molecule type" value="Genomic_DNA"/>
</dbReference>
<evidence type="ECO:0000256" key="6">
    <source>
        <dbReference type="RuleBase" id="RU000590"/>
    </source>
</evidence>
<comment type="caution">
    <text evidence="10">The sequence shown here is derived from an EMBL/GenBank/DDBJ whole genome shotgun (WGS) entry which is preliminary data.</text>
</comment>
<keyword evidence="3 6" id="KW-0479">Metal-binding</keyword>
<dbReference type="RefSeq" id="WP_282353359.1">
    <property type="nucleotide sequence ID" value="NZ_JASBQV010000001.1"/>
</dbReference>
<dbReference type="InterPro" id="IPR050659">
    <property type="entry name" value="Peptidase_M24B"/>
</dbReference>
<dbReference type="InterPro" id="IPR001131">
    <property type="entry name" value="Peptidase_M24B_aminopep-P_CS"/>
</dbReference>
<dbReference type="Proteomes" id="UP001243286">
    <property type="component" value="Unassembled WGS sequence"/>
</dbReference>
<comment type="cofactor">
    <cofactor evidence="1">
        <name>Mn(2+)</name>
        <dbReference type="ChEBI" id="CHEBI:29035"/>
    </cofactor>
</comment>
<evidence type="ECO:0000256" key="5">
    <source>
        <dbReference type="ARBA" id="ARBA00023211"/>
    </source>
</evidence>
<dbReference type="InterPro" id="IPR000994">
    <property type="entry name" value="Pept_M24"/>
</dbReference>
<feature type="domain" description="Peptidase M24" evidence="8">
    <location>
        <begin position="146"/>
        <end position="348"/>
    </location>
</feature>
<keyword evidence="5" id="KW-0464">Manganese</keyword>
<evidence type="ECO:0000313" key="10">
    <source>
        <dbReference type="EMBL" id="MDI3233383.1"/>
    </source>
</evidence>
<reference evidence="10 11" key="1">
    <citation type="submission" date="2023-04" db="EMBL/GenBank/DDBJ databases">
        <title>Antarctic isolates genomes.</title>
        <authorList>
            <person name="Dimov S.G."/>
        </authorList>
    </citation>
    <scope>NUCLEOTIDE SEQUENCE [LARGE SCALE GENOMIC DNA]</scope>
    <source>
        <strain evidence="10 11">AL19</strain>
    </source>
</reference>
<evidence type="ECO:0000256" key="1">
    <source>
        <dbReference type="ARBA" id="ARBA00001936"/>
    </source>
</evidence>
<evidence type="ECO:0000259" key="9">
    <source>
        <dbReference type="Pfam" id="PF01321"/>
    </source>
</evidence>
<dbReference type="PANTHER" id="PTHR46112:SF10">
    <property type="entry name" value="DIPEPTIDASE YKVY-RELATED"/>
    <property type="match status" value="1"/>
</dbReference>
<comment type="similarity">
    <text evidence="2 6">Belongs to the peptidase M24B family.</text>
</comment>
<feature type="region of interest" description="Disordered" evidence="7">
    <location>
        <begin position="349"/>
        <end position="370"/>
    </location>
</feature>
<dbReference type="InterPro" id="IPR036005">
    <property type="entry name" value="Creatinase/aminopeptidase-like"/>
</dbReference>
<evidence type="ECO:0000256" key="3">
    <source>
        <dbReference type="ARBA" id="ARBA00022723"/>
    </source>
</evidence>
<feature type="compositionally biased region" description="Polar residues" evidence="7">
    <location>
        <begin position="354"/>
        <end position="370"/>
    </location>
</feature>
<dbReference type="InterPro" id="IPR000587">
    <property type="entry name" value="Creatinase_N"/>
</dbReference>
<dbReference type="CDD" id="cd01092">
    <property type="entry name" value="APP-like"/>
    <property type="match status" value="1"/>
</dbReference>
<evidence type="ECO:0000256" key="4">
    <source>
        <dbReference type="ARBA" id="ARBA00022801"/>
    </source>
</evidence>
<protein>
    <submittedName>
        <fullName evidence="10">Xaa-Pro peptidase family protein</fullName>
    </submittedName>
</protein>
<accession>A0ABT6QXN6</accession>
<evidence type="ECO:0000313" key="11">
    <source>
        <dbReference type="Proteomes" id="UP001243286"/>
    </source>
</evidence>